<dbReference type="Gene3D" id="3.40.50.620">
    <property type="entry name" value="HUPs"/>
    <property type="match status" value="1"/>
</dbReference>
<evidence type="ECO:0000313" key="4">
    <source>
        <dbReference type="Proteomes" id="UP000280434"/>
    </source>
</evidence>
<dbReference type="CDD" id="cd00293">
    <property type="entry name" value="USP-like"/>
    <property type="match status" value="1"/>
</dbReference>
<dbReference type="OrthoDB" id="8547832at2"/>
<evidence type="ECO:0000313" key="3">
    <source>
        <dbReference type="EMBL" id="RKP44624.1"/>
    </source>
</evidence>
<dbReference type="PRINTS" id="PR01438">
    <property type="entry name" value="UNVRSLSTRESS"/>
</dbReference>
<comment type="caution">
    <text evidence="3">The sequence shown here is derived from an EMBL/GenBank/DDBJ whole genome shotgun (WGS) entry which is preliminary data.</text>
</comment>
<feature type="domain" description="UspA" evidence="2">
    <location>
        <begin position="1"/>
        <end position="146"/>
    </location>
</feature>
<evidence type="ECO:0000256" key="1">
    <source>
        <dbReference type="ARBA" id="ARBA00008791"/>
    </source>
</evidence>
<keyword evidence="4" id="KW-1185">Reference proteome</keyword>
<dbReference type="RefSeq" id="WP_121281047.1">
    <property type="nucleotide sequence ID" value="NZ_RBZV01000012.1"/>
</dbReference>
<name>A0A494X8V9_9BURK</name>
<dbReference type="Proteomes" id="UP000280434">
    <property type="component" value="Unassembled WGS sequence"/>
</dbReference>
<proteinExistence type="inferred from homology"/>
<dbReference type="SUPFAM" id="SSF52402">
    <property type="entry name" value="Adenine nucleotide alpha hydrolases-like"/>
    <property type="match status" value="1"/>
</dbReference>
<dbReference type="InterPro" id="IPR006016">
    <property type="entry name" value="UspA"/>
</dbReference>
<dbReference type="AlphaFoldDB" id="A0A494X8V9"/>
<dbReference type="InterPro" id="IPR006015">
    <property type="entry name" value="Universal_stress_UspA"/>
</dbReference>
<organism evidence="3 4">
    <name type="scientific">Trinickia fusca</name>
    <dbReference type="NCBI Taxonomy" id="2419777"/>
    <lineage>
        <taxon>Bacteria</taxon>
        <taxon>Pseudomonadati</taxon>
        <taxon>Pseudomonadota</taxon>
        <taxon>Betaproteobacteria</taxon>
        <taxon>Burkholderiales</taxon>
        <taxon>Burkholderiaceae</taxon>
        <taxon>Trinickia</taxon>
    </lineage>
</organism>
<dbReference type="PANTHER" id="PTHR46268:SF15">
    <property type="entry name" value="UNIVERSAL STRESS PROTEIN HP_0031"/>
    <property type="match status" value="1"/>
</dbReference>
<gene>
    <name evidence="3" type="ORF">D7S89_22405</name>
</gene>
<protein>
    <submittedName>
        <fullName evidence="3">Universal stress protein</fullName>
    </submittedName>
</protein>
<dbReference type="InterPro" id="IPR014729">
    <property type="entry name" value="Rossmann-like_a/b/a_fold"/>
</dbReference>
<dbReference type="PANTHER" id="PTHR46268">
    <property type="entry name" value="STRESS RESPONSE PROTEIN NHAX"/>
    <property type="match status" value="1"/>
</dbReference>
<accession>A0A494X8V9</accession>
<reference evidence="3 4" key="1">
    <citation type="submission" date="2018-10" db="EMBL/GenBank/DDBJ databases">
        <title>Paraburkholderia sp. 7MK8-2, isolated from soil.</title>
        <authorList>
            <person name="Gao Z.-H."/>
            <person name="Qiu L.-H."/>
        </authorList>
    </citation>
    <scope>NUCLEOTIDE SEQUENCE [LARGE SCALE GENOMIC DNA]</scope>
    <source>
        <strain evidence="3 4">7MK8-2</strain>
    </source>
</reference>
<evidence type="ECO:0000259" key="2">
    <source>
        <dbReference type="Pfam" id="PF00582"/>
    </source>
</evidence>
<comment type="similarity">
    <text evidence="1">Belongs to the universal stress protein A family.</text>
</comment>
<sequence length="150" mass="16173">MYQRVMVLVDGSEGARRALEEAVKLARVTHADVQAVFVVEHRSQLVDIGGGFAEQARPNDPASEAATLALDEARTRFTATGVQGSVRAIDSYGESVATVLLRALDEFDADVVVMHADERGGLRRLFAGSVVEALLRETAVPLLLLRNGEE</sequence>
<dbReference type="Pfam" id="PF00582">
    <property type="entry name" value="Usp"/>
    <property type="match status" value="1"/>
</dbReference>
<dbReference type="EMBL" id="RBZV01000012">
    <property type="protein sequence ID" value="RKP44624.1"/>
    <property type="molecule type" value="Genomic_DNA"/>
</dbReference>